<dbReference type="KEGG" id="kqi:F1D05_33635"/>
<keyword evidence="1" id="KW-1133">Transmembrane helix</keyword>
<keyword evidence="3" id="KW-1185">Reference proteome</keyword>
<feature type="transmembrane region" description="Helical" evidence="1">
    <location>
        <begin position="153"/>
        <end position="174"/>
    </location>
</feature>
<dbReference type="EMBL" id="CP043661">
    <property type="protein sequence ID" value="QNE21956.1"/>
    <property type="molecule type" value="Genomic_DNA"/>
</dbReference>
<dbReference type="Proteomes" id="UP000515563">
    <property type="component" value="Chromosome"/>
</dbReference>
<keyword evidence="1" id="KW-0472">Membrane</keyword>
<protein>
    <recommendedName>
        <fullName evidence="4">DUF1700 domain-containing protein</fullName>
    </recommendedName>
</protein>
<evidence type="ECO:0000313" key="3">
    <source>
        <dbReference type="Proteomes" id="UP000515563"/>
    </source>
</evidence>
<proteinExistence type="predicted"/>
<feature type="transmembrane region" description="Helical" evidence="1">
    <location>
        <begin position="92"/>
        <end position="115"/>
    </location>
</feature>
<evidence type="ECO:0000313" key="2">
    <source>
        <dbReference type="EMBL" id="QNE21956.1"/>
    </source>
</evidence>
<dbReference type="AlphaFoldDB" id="A0A7G6X6U1"/>
<accession>A0A7G6X6U1</accession>
<dbReference type="Pfam" id="PF22564">
    <property type="entry name" value="HAAS"/>
    <property type="match status" value="1"/>
</dbReference>
<gene>
    <name evidence="2" type="ORF">F1D05_33635</name>
</gene>
<sequence>MTNVQNDADRLIDAYLEYLTNAAEPLPANRRTELVEEVTAHINESRAAGVSTEAEVRTMLARLGDPDEIVASATDGLVLVDRYQPRNRGREVVALLLLLFGGFVLFGWFIGVYLLWTTDRWNVKEKLLATLVWPLGVAGSIALLRIEVSMPTWLEIVVGAVIWLAPLAVVGVLLKNAQPGRATA</sequence>
<evidence type="ECO:0000256" key="1">
    <source>
        <dbReference type="SAM" id="Phobius"/>
    </source>
</evidence>
<reference evidence="2 3" key="2">
    <citation type="journal article" date="2020" name="Microbiol. Resour. Announc.">
        <title>Antarctic desert soil bacteria exhibit high novel natural product potential, evaluated through long-read genome sequencing and comparative genomics.</title>
        <authorList>
            <person name="Benaud N."/>
            <person name="Edwards R.J."/>
            <person name="Amos T.G."/>
            <person name="D'Agostino P.M."/>
            <person name="Gutierrez-Chavez C."/>
            <person name="Montgomery K."/>
            <person name="Nicetic I."/>
            <person name="Ferrari B.C."/>
        </authorList>
    </citation>
    <scope>NUCLEOTIDE SEQUENCE [LARGE SCALE GENOMIC DNA]</scope>
    <source>
        <strain evidence="2 3">SPB151</strain>
    </source>
</reference>
<reference evidence="3" key="1">
    <citation type="submission" date="2019-09" db="EMBL/GenBank/DDBJ databases">
        <title>Antimicrobial potential of Antarctic Bacteria.</title>
        <authorList>
            <person name="Benaud N."/>
            <person name="Edwards R.J."/>
            <person name="Ferrari B.C."/>
        </authorList>
    </citation>
    <scope>NUCLEOTIDE SEQUENCE [LARGE SCALE GENOMIC DNA]</scope>
    <source>
        <strain evidence="3">SPB151</strain>
    </source>
</reference>
<keyword evidence="1" id="KW-0812">Transmembrane</keyword>
<name>A0A7G6X6U1_9ACTN</name>
<dbReference type="RefSeq" id="WP_185444365.1">
    <property type="nucleotide sequence ID" value="NZ_CP043661.1"/>
</dbReference>
<evidence type="ECO:0008006" key="4">
    <source>
        <dbReference type="Google" id="ProtNLM"/>
    </source>
</evidence>
<organism evidence="2 3">
    <name type="scientific">Kribbella qitaiheensis</name>
    <dbReference type="NCBI Taxonomy" id="1544730"/>
    <lineage>
        <taxon>Bacteria</taxon>
        <taxon>Bacillati</taxon>
        <taxon>Actinomycetota</taxon>
        <taxon>Actinomycetes</taxon>
        <taxon>Propionibacteriales</taxon>
        <taxon>Kribbellaceae</taxon>
        <taxon>Kribbella</taxon>
    </lineage>
</organism>